<proteinExistence type="predicted"/>
<reference evidence="2 3" key="1">
    <citation type="submission" date="2024-08" db="EMBL/GenBank/DDBJ databases">
        <title>Gnathostoma spinigerum genome.</title>
        <authorList>
            <person name="Gonzalez-Bertolin B."/>
            <person name="Monzon S."/>
            <person name="Zaballos A."/>
            <person name="Jimenez P."/>
            <person name="Dekumyoy P."/>
            <person name="Varona S."/>
            <person name="Cuesta I."/>
            <person name="Sumanam S."/>
            <person name="Adisakwattana P."/>
            <person name="Gasser R.B."/>
            <person name="Hernandez-Gonzalez A."/>
            <person name="Young N.D."/>
            <person name="Perteguer M.J."/>
        </authorList>
    </citation>
    <scope>NUCLEOTIDE SEQUENCE [LARGE SCALE GENOMIC DNA]</scope>
    <source>
        <strain evidence="2">AL3</strain>
        <tissue evidence="2">Liver</tissue>
    </source>
</reference>
<feature type="compositionally biased region" description="Basic and acidic residues" evidence="1">
    <location>
        <begin position="89"/>
        <end position="124"/>
    </location>
</feature>
<feature type="region of interest" description="Disordered" evidence="1">
    <location>
        <begin position="81"/>
        <end position="124"/>
    </location>
</feature>
<sequence length="124" mass="14078">MDDSITADVVQKECFKSCAVKKCGTGHCEHQHDRTVCVCSKCTKSAGLTAMRLKRESPDIAFKSTEDSTEGIMDDIMVKQSVDGDSFTEEDRQLRTERGLQRFRKEPTDKPIENLVSSEEHYRE</sequence>
<evidence type="ECO:0000313" key="2">
    <source>
        <dbReference type="EMBL" id="MFH4983841.1"/>
    </source>
</evidence>
<name>A0ABD6EVD2_9BILA</name>
<evidence type="ECO:0000313" key="3">
    <source>
        <dbReference type="Proteomes" id="UP001608902"/>
    </source>
</evidence>
<protein>
    <submittedName>
        <fullName evidence="2">Uncharacterized protein</fullName>
    </submittedName>
</protein>
<dbReference type="Gene3D" id="3.30.30.110">
    <property type="entry name" value="Antibacterial factor-related peptide"/>
    <property type="match status" value="1"/>
</dbReference>
<evidence type="ECO:0000256" key="1">
    <source>
        <dbReference type="SAM" id="MobiDB-lite"/>
    </source>
</evidence>
<dbReference type="AlphaFoldDB" id="A0ABD6EVD2"/>
<dbReference type="InterPro" id="IPR038204">
    <property type="entry name" value="Abf-1/2_sf"/>
</dbReference>
<dbReference type="EMBL" id="JBGFUD010014049">
    <property type="protein sequence ID" value="MFH4983841.1"/>
    <property type="molecule type" value="Genomic_DNA"/>
</dbReference>
<dbReference type="InterPro" id="IPR031770">
    <property type="entry name" value="Abf-1/2"/>
</dbReference>
<keyword evidence="3" id="KW-1185">Reference proteome</keyword>
<dbReference type="Proteomes" id="UP001608902">
    <property type="component" value="Unassembled WGS sequence"/>
</dbReference>
<organism evidence="2 3">
    <name type="scientific">Gnathostoma spinigerum</name>
    <dbReference type="NCBI Taxonomy" id="75299"/>
    <lineage>
        <taxon>Eukaryota</taxon>
        <taxon>Metazoa</taxon>
        <taxon>Ecdysozoa</taxon>
        <taxon>Nematoda</taxon>
        <taxon>Chromadorea</taxon>
        <taxon>Rhabditida</taxon>
        <taxon>Spirurina</taxon>
        <taxon>Gnathostomatomorpha</taxon>
        <taxon>Gnathostomatoidea</taxon>
        <taxon>Gnathostomatidae</taxon>
        <taxon>Gnathostoma</taxon>
    </lineage>
</organism>
<accession>A0ABD6EVD2</accession>
<gene>
    <name evidence="2" type="ORF">AB6A40_010550</name>
</gene>
<dbReference type="Pfam" id="PF16839">
    <property type="entry name" value="Antimicrobial25"/>
    <property type="match status" value="1"/>
</dbReference>
<comment type="caution">
    <text evidence="2">The sequence shown here is derived from an EMBL/GenBank/DDBJ whole genome shotgun (WGS) entry which is preliminary data.</text>
</comment>